<dbReference type="Proteomes" id="UP000784294">
    <property type="component" value="Unassembled WGS sequence"/>
</dbReference>
<accession>A0A3S4ZVM7</accession>
<gene>
    <name evidence="1" type="ORF">PXEA_LOCUS14466</name>
</gene>
<organism evidence="1 2">
    <name type="scientific">Protopolystoma xenopodis</name>
    <dbReference type="NCBI Taxonomy" id="117903"/>
    <lineage>
        <taxon>Eukaryota</taxon>
        <taxon>Metazoa</taxon>
        <taxon>Spiralia</taxon>
        <taxon>Lophotrochozoa</taxon>
        <taxon>Platyhelminthes</taxon>
        <taxon>Monogenea</taxon>
        <taxon>Polyopisthocotylea</taxon>
        <taxon>Polystomatidea</taxon>
        <taxon>Polystomatidae</taxon>
        <taxon>Protopolystoma</taxon>
    </lineage>
</organism>
<evidence type="ECO:0000313" key="1">
    <source>
        <dbReference type="EMBL" id="VEL21026.1"/>
    </source>
</evidence>
<name>A0A3S4ZVM7_9PLAT</name>
<reference evidence="1" key="1">
    <citation type="submission" date="2018-11" db="EMBL/GenBank/DDBJ databases">
        <authorList>
            <consortium name="Pathogen Informatics"/>
        </authorList>
    </citation>
    <scope>NUCLEOTIDE SEQUENCE</scope>
</reference>
<protein>
    <submittedName>
        <fullName evidence="1">Uncharacterized protein</fullName>
    </submittedName>
</protein>
<sequence length="93" mass="11196">MATGRRQLKRPRRQCVRITAPLTRRQKDGIQMTRKRLLAQHPLQCKTWYINVMVVYLAHLSLAEKLMFTANISERTNMHRQTYRWTLRCVIDK</sequence>
<dbReference type="AlphaFoldDB" id="A0A3S4ZVM7"/>
<keyword evidence="2" id="KW-1185">Reference proteome</keyword>
<proteinExistence type="predicted"/>
<dbReference type="EMBL" id="CAAALY010049169">
    <property type="protein sequence ID" value="VEL21026.1"/>
    <property type="molecule type" value="Genomic_DNA"/>
</dbReference>
<comment type="caution">
    <text evidence="1">The sequence shown here is derived from an EMBL/GenBank/DDBJ whole genome shotgun (WGS) entry which is preliminary data.</text>
</comment>
<evidence type="ECO:0000313" key="2">
    <source>
        <dbReference type="Proteomes" id="UP000784294"/>
    </source>
</evidence>